<gene>
    <name evidence="1" type="ORF">ACFQ0P_06835</name>
</gene>
<accession>A0ABW3AHH9</accession>
<dbReference type="RefSeq" id="WP_204977783.1">
    <property type="nucleotide sequence ID" value="NZ_JBHTII010000001.1"/>
</dbReference>
<proteinExistence type="predicted"/>
<dbReference type="EMBL" id="JBHTII010000001">
    <property type="protein sequence ID" value="MFD0790108.1"/>
    <property type="molecule type" value="Genomic_DNA"/>
</dbReference>
<evidence type="ECO:0000313" key="2">
    <source>
        <dbReference type="Proteomes" id="UP001597055"/>
    </source>
</evidence>
<organism evidence="1 2">
    <name type="scientific">Microbacterium insulae</name>
    <dbReference type="NCBI Taxonomy" id="483014"/>
    <lineage>
        <taxon>Bacteria</taxon>
        <taxon>Bacillati</taxon>
        <taxon>Actinomycetota</taxon>
        <taxon>Actinomycetes</taxon>
        <taxon>Micrococcales</taxon>
        <taxon>Microbacteriaceae</taxon>
        <taxon>Microbacterium</taxon>
    </lineage>
</organism>
<comment type="caution">
    <text evidence="1">The sequence shown here is derived from an EMBL/GenBank/DDBJ whole genome shotgun (WGS) entry which is preliminary data.</text>
</comment>
<reference evidence="2" key="1">
    <citation type="journal article" date="2019" name="Int. J. Syst. Evol. Microbiol.">
        <title>The Global Catalogue of Microorganisms (GCM) 10K type strain sequencing project: providing services to taxonomists for standard genome sequencing and annotation.</title>
        <authorList>
            <consortium name="The Broad Institute Genomics Platform"/>
            <consortium name="The Broad Institute Genome Sequencing Center for Infectious Disease"/>
            <person name="Wu L."/>
            <person name="Ma J."/>
        </authorList>
    </citation>
    <scope>NUCLEOTIDE SEQUENCE [LARGE SCALE GENOMIC DNA]</scope>
    <source>
        <strain evidence="2">CCUG 54523</strain>
    </source>
</reference>
<evidence type="ECO:0000313" key="1">
    <source>
        <dbReference type="EMBL" id="MFD0790108.1"/>
    </source>
</evidence>
<sequence length="98" mass="11059">MTDVDLDLTALRTAKIRVAEALETFRSADRVGDDLAELTGEYRLAWKVRDFAGNWDHNRGKLEEQLVAVRDWLQAIDDTYTDLDRTMGDGVDSDGDTP</sequence>
<dbReference type="Proteomes" id="UP001597055">
    <property type="component" value="Unassembled WGS sequence"/>
</dbReference>
<keyword evidence="2" id="KW-1185">Reference proteome</keyword>
<name>A0ABW3AHH9_9MICO</name>
<protein>
    <submittedName>
        <fullName evidence="1">Uncharacterized protein</fullName>
    </submittedName>
</protein>